<evidence type="ECO:0000313" key="12">
    <source>
        <dbReference type="Proteomes" id="UP001153737"/>
    </source>
</evidence>
<dbReference type="Pfam" id="PF08320">
    <property type="entry name" value="PIG-X"/>
    <property type="match status" value="1"/>
</dbReference>
<reference evidence="11" key="2">
    <citation type="submission" date="2022-10" db="EMBL/GenBank/DDBJ databases">
        <authorList>
            <consortium name="ENA_rothamsted_submissions"/>
            <consortium name="culmorum"/>
            <person name="King R."/>
        </authorList>
    </citation>
    <scope>NUCLEOTIDE SEQUENCE</scope>
</reference>
<accession>A0A9P0GRJ4</accession>
<feature type="chain" id="PRO_5040528585" description="Phosphatidylinositol-glycan biosynthesis class X protein" evidence="10">
    <location>
        <begin position="20"/>
        <end position="235"/>
    </location>
</feature>
<dbReference type="PANTHER" id="PTHR28650">
    <property type="entry name" value="PHOSPHATIDYLINOSITOL-GLYCAN BIOSYNTHESIS CLASS X PROTEIN"/>
    <property type="match status" value="1"/>
</dbReference>
<dbReference type="Proteomes" id="UP001153737">
    <property type="component" value="Chromosome 16"/>
</dbReference>
<dbReference type="GO" id="GO:0005789">
    <property type="term" value="C:endoplasmic reticulum membrane"/>
    <property type="evidence" value="ECO:0007669"/>
    <property type="project" value="UniProtKB-SubCell"/>
</dbReference>
<dbReference type="EMBL" id="OU896722">
    <property type="protein sequence ID" value="CAH1154732.1"/>
    <property type="molecule type" value="Genomic_DNA"/>
</dbReference>
<organism evidence="11 12">
    <name type="scientific">Phaedon cochleariae</name>
    <name type="common">Mustard beetle</name>
    <dbReference type="NCBI Taxonomy" id="80249"/>
    <lineage>
        <taxon>Eukaryota</taxon>
        <taxon>Metazoa</taxon>
        <taxon>Ecdysozoa</taxon>
        <taxon>Arthropoda</taxon>
        <taxon>Hexapoda</taxon>
        <taxon>Insecta</taxon>
        <taxon>Pterygota</taxon>
        <taxon>Neoptera</taxon>
        <taxon>Endopterygota</taxon>
        <taxon>Coleoptera</taxon>
        <taxon>Polyphaga</taxon>
        <taxon>Cucujiformia</taxon>
        <taxon>Chrysomeloidea</taxon>
        <taxon>Chrysomelidae</taxon>
        <taxon>Chrysomelinae</taxon>
        <taxon>Chrysomelini</taxon>
        <taxon>Phaedon</taxon>
    </lineage>
</organism>
<evidence type="ECO:0000256" key="1">
    <source>
        <dbReference type="ARBA" id="ARBA00004389"/>
    </source>
</evidence>
<feature type="signal peptide" evidence="10">
    <location>
        <begin position="1"/>
        <end position="19"/>
    </location>
</feature>
<keyword evidence="12" id="KW-1185">Reference proteome</keyword>
<feature type="transmembrane region" description="Helical" evidence="10">
    <location>
        <begin position="208"/>
        <end position="230"/>
    </location>
</feature>
<evidence type="ECO:0000256" key="8">
    <source>
        <dbReference type="ARBA" id="ARBA00023136"/>
    </source>
</evidence>
<evidence type="ECO:0000256" key="5">
    <source>
        <dbReference type="ARBA" id="ARBA00022692"/>
    </source>
</evidence>
<dbReference type="OrthoDB" id="5546453at2759"/>
<sequence length="235" mass="26747">MKVQLILMCIFFSFHCVHCDECTKLDISITQKVEHEGFHRNILWLIESTHTPEQKWFQSDCKFSIKQDIPNGMFVNPDEIADLNRTGELISYIDGIVDVEAPAHESQEHIIYVFLNQSDIERASITLPVHMRYQRSQITGGYGKVLLRKPSLLMLCSESSKRACVRGLKVEAPCDETAHKVCIWKNFSYQALFDEVELYVPVGDLDDYPLVSIVTLLLGCTGCIYILSVLSTTPL</sequence>
<keyword evidence="7 10" id="KW-1133">Transmembrane helix</keyword>
<evidence type="ECO:0000256" key="6">
    <source>
        <dbReference type="ARBA" id="ARBA00022824"/>
    </source>
</evidence>
<keyword evidence="6 10" id="KW-0256">Endoplasmic reticulum</keyword>
<dbReference type="InterPro" id="IPR040039">
    <property type="entry name" value="PIGX"/>
</dbReference>
<keyword evidence="9" id="KW-0325">Glycoprotein</keyword>
<keyword evidence="5 10" id="KW-0812">Transmembrane</keyword>
<evidence type="ECO:0000256" key="3">
    <source>
        <dbReference type="ARBA" id="ARBA00010345"/>
    </source>
</evidence>
<comment type="subcellular location">
    <subcellularLocation>
        <location evidence="1 10">Endoplasmic reticulum membrane</location>
        <topology evidence="1 10">Single-pass membrane protein</topology>
    </subcellularLocation>
</comment>
<dbReference type="InterPro" id="IPR013233">
    <property type="entry name" value="PIG-X/PBN1"/>
</dbReference>
<name>A0A9P0GRJ4_PHACE</name>
<comment type="function">
    <text evidence="10">Stabilizing subunit of the glycosylphosphatidylinositol-mannosyltransferase I complex which catalyzes the transfer of the first mannose, via an alpha-1,4 bond from a dolichol-phosphate-mannose (Dol-P-Man) to the glucosaminyl acyl phosphatidylinositol (GlcN-(acyl)PI) intermediate to generate alpha-D-Man-(1-&gt;4)-alpha-D-GlcN-(1-&gt;6)-(1-radyl,2-acyl-sn-glycero-3-phospho)-2-acyl-inositol and participates in the sixth step of the glycosylphosphatidylinositol-anchor biosynthesis. Probably acts by stabilizing the mannosyltransferase PIGM.</text>
</comment>
<keyword evidence="8 10" id="KW-0472">Membrane</keyword>
<proteinExistence type="inferred from homology"/>
<evidence type="ECO:0000256" key="2">
    <source>
        <dbReference type="ARBA" id="ARBA00004687"/>
    </source>
</evidence>
<evidence type="ECO:0000256" key="10">
    <source>
        <dbReference type="RuleBase" id="RU366056"/>
    </source>
</evidence>
<protein>
    <recommendedName>
        <fullName evidence="10">Phosphatidylinositol-glycan biosynthesis class X protein</fullName>
    </recommendedName>
</protein>
<dbReference type="AlphaFoldDB" id="A0A9P0GRJ4"/>
<evidence type="ECO:0000256" key="9">
    <source>
        <dbReference type="ARBA" id="ARBA00023180"/>
    </source>
</evidence>
<evidence type="ECO:0000313" key="11">
    <source>
        <dbReference type="EMBL" id="CAH1154732.1"/>
    </source>
</evidence>
<dbReference type="PANTHER" id="PTHR28650:SF1">
    <property type="entry name" value="PHOSPHATIDYLINOSITOL-GLYCAN BIOSYNTHESIS CLASS X PROTEIN"/>
    <property type="match status" value="1"/>
</dbReference>
<dbReference type="GO" id="GO:0006506">
    <property type="term" value="P:GPI anchor biosynthetic process"/>
    <property type="evidence" value="ECO:0007669"/>
    <property type="project" value="UniProtKB-KW"/>
</dbReference>
<evidence type="ECO:0000256" key="4">
    <source>
        <dbReference type="ARBA" id="ARBA00022502"/>
    </source>
</evidence>
<dbReference type="SMART" id="SM00780">
    <property type="entry name" value="PIG-X"/>
    <property type="match status" value="1"/>
</dbReference>
<comment type="similarity">
    <text evidence="3 10">Belongs to the PIGX family.</text>
</comment>
<evidence type="ECO:0000256" key="7">
    <source>
        <dbReference type="ARBA" id="ARBA00022989"/>
    </source>
</evidence>
<keyword evidence="4 10" id="KW-0337">GPI-anchor biosynthesis</keyword>
<reference evidence="11" key="1">
    <citation type="submission" date="2022-01" db="EMBL/GenBank/DDBJ databases">
        <authorList>
            <person name="King R."/>
        </authorList>
    </citation>
    <scope>NUCLEOTIDE SEQUENCE</scope>
</reference>
<keyword evidence="10" id="KW-0732">Signal</keyword>
<gene>
    <name evidence="11" type="ORF">PHAECO_LOCUS5083</name>
</gene>
<comment type="pathway">
    <text evidence="2 10">Glycolipid biosynthesis; glycosylphosphatidylinositol-anchor biosynthesis.</text>
</comment>